<feature type="domain" description="Acylphosphatase-like" evidence="7">
    <location>
        <begin position="4"/>
        <end position="90"/>
    </location>
</feature>
<sequence>MKINKQIKINGKVQGVFFRKSTLEKAITLGINGWVRNESDGSVLVEMEGNPSAIAEMENWLGIGPPLAKVDFLEITEGNEKGHQQFLIIN</sequence>
<dbReference type="EC" id="3.6.1.7" evidence="2 4"/>
<dbReference type="InterPro" id="IPR036046">
    <property type="entry name" value="Acylphosphatase-like_dom_sf"/>
</dbReference>
<evidence type="ECO:0000256" key="3">
    <source>
        <dbReference type="ARBA" id="ARBA00047645"/>
    </source>
</evidence>
<feature type="active site" evidence="4">
    <location>
        <position position="19"/>
    </location>
</feature>
<dbReference type="Proteomes" id="UP000192333">
    <property type="component" value="Chromosome I"/>
</dbReference>
<evidence type="ECO:0000256" key="5">
    <source>
        <dbReference type="RuleBase" id="RU000553"/>
    </source>
</evidence>
<dbReference type="InterPro" id="IPR020456">
    <property type="entry name" value="Acylphosphatase"/>
</dbReference>
<keyword evidence="4 5" id="KW-0378">Hydrolase</keyword>
<comment type="catalytic activity">
    <reaction evidence="3 4 5">
        <text>an acyl phosphate + H2O = a carboxylate + phosphate + H(+)</text>
        <dbReference type="Rhea" id="RHEA:14965"/>
        <dbReference type="ChEBI" id="CHEBI:15377"/>
        <dbReference type="ChEBI" id="CHEBI:15378"/>
        <dbReference type="ChEBI" id="CHEBI:29067"/>
        <dbReference type="ChEBI" id="CHEBI:43474"/>
        <dbReference type="ChEBI" id="CHEBI:59918"/>
        <dbReference type="EC" id="3.6.1.7"/>
    </reaction>
</comment>
<dbReference type="InterPro" id="IPR001792">
    <property type="entry name" value="Acylphosphatase-like_dom"/>
</dbReference>
<evidence type="ECO:0000313" key="8">
    <source>
        <dbReference type="EMBL" id="SMD42565.1"/>
    </source>
</evidence>
<dbReference type="OrthoDB" id="9808093at2"/>
<dbReference type="RefSeq" id="WP_157370077.1">
    <property type="nucleotide sequence ID" value="NZ_LT838813.1"/>
</dbReference>
<feature type="active site" evidence="4">
    <location>
        <position position="37"/>
    </location>
</feature>
<organism evidence="8 9">
    <name type="scientific">Aquiflexum balticum DSM 16537</name>
    <dbReference type="NCBI Taxonomy" id="758820"/>
    <lineage>
        <taxon>Bacteria</taxon>
        <taxon>Pseudomonadati</taxon>
        <taxon>Bacteroidota</taxon>
        <taxon>Cytophagia</taxon>
        <taxon>Cytophagales</taxon>
        <taxon>Cyclobacteriaceae</taxon>
        <taxon>Aquiflexum</taxon>
    </lineage>
</organism>
<dbReference type="AlphaFoldDB" id="A0A1W2H0U7"/>
<keyword evidence="9" id="KW-1185">Reference proteome</keyword>
<evidence type="ECO:0000256" key="2">
    <source>
        <dbReference type="ARBA" id="ARBA00012150"/>
    </source>
</evidence>
<accession>A0A1W2H0U7</accession>
<dbReference type="PROSITE" id="PS00150">
    <property type="entry name" value="ACYLPHOSPHATASE_1"/>
    <property type="match status" value="1"/>
</dbReference>
<dbReference type="Pfam" id="PF00708">
    <property type="entry name" value="Acylphosphatase"/>
    <property type="match status" value="1"/>
</dbReference>
<proteinExistence type="inferred from homology"/>
<dbReference type="EMBL" id="LT838813">
    <property type="protein sequence ID" value="SMD42565.1"/>
    <property type="molecule type" value="Genomic_DNA"/>
</dbReference>
<evidence type="ECO:0000259" key="7">
    <source>
        <dbReference type="PROSITE" id="PS51160"/>
    </source>
</evidence>
<dbReference type="PROSITE" id="PS51160">
    <property type="entry name" value="ACYLPHOSPHATASE_3"/>
    <property type="match status" value="1"/>
</dbReference>
<dbReference type="PANTHER" id="PTHR47268:SF4">
    <property type="entry name" value="ACYLPHOSPHATASE"/>
    <property type="match status" value="1"/>
</dbReference>
<dbReference type="Gene3D" id="3.30.70.100">
    <property type="match status" value="1"/>
</dbReference>
<dbReference type="STRING" id="758820.SAMN00777080_1125"/>
<comment type="similarity">
    <text evidence="1 6">Belongs to the acylphosphatase family.</text>
</comment>
<dbReference type="GO" id="GO:0003998">
    <property type="term" value="F:acylphosphatase activity"/>
    <property type="evidence" value="ECO:0007669"/>
    <property type="project" value="UniProtKB-EC"/>
</dbReference>
<dbReference type="InterPro" id="IPR017968">
    <property type="entry name" value="Acylphosphatase_CS"/>
</dbReference>
<evidence type="ECO:0000256" key="1">
    <source>
        <dbReference type="ARBA" id="ARBA00005614"/>
    </source>
</evidence>
<evidence type="ECO:0000256" key="6">
    <source>
        <dbReference type="RuleBase" id="RU004168"/>
    </source>
</evidence>
<reference evidence="9" key="1">
    <citation type="submission" date="2017-04" db="EMBL/GenBank/DDBJ databases">
        <authorList>
            <person name="Varghese N."/>
            <person name="Submissions S."/>
        </authorList>
    </citation>
    <scope>NUCLEOTIDE SEQUENCE [LARGE SCALE GENOMIC DNA]</scope>
    <source>
        <strain evidence="9">DSM 16537</strain>
    </source>
</reference>
<dbReference type="PANTHER" id="PTHR47268">
    <property type="entry name" value="ACYLPHOSPHATASE"/>
    <property type="match status" value="1"/>
</dbReference>
<evidence type="ECO:0000256" key="4">
    <source>
        <dbReference type="PROSITE-ProRule" id="PRU00520"/>
    </source>
</evidence>
<protein>
    <recommendedName>
        <fullName evidence="2 4">Acylphosphatase</fullName>
        <ecNumber evidence="2 4">3.6.1.7</ecNumber>
    </recommendedName>
</protein>
<dbReference type="SUPFAM" id="SSF54975">
    <property type="entry name" value="Acylphosphatase/BLUF domain-like"/>
    <property type="match status" value="1"/>
</dbReference>
<dbReference type="PROSITE" id="PS00151">
    <property type="entry name" value="ACYLPHOSPHATASE_2"/>
    <property type="match status" value="1"/>
</dbReference>
<gene>
    <name evidence="8" type="ORF">SAMN00777080_1125</name>
</gene>
<name>A0A1W2H0U7_9BACT</name>
<evidence type="ECO:0000313" key="9">
    <source>
        <dbReference type="Proteomes" id="UP000192333"/>
    </source>
</evidence>
<dbReference type="PRINTS" id="PR00112">
    <property type="entry name" value="ACYLPHPHTASE"/>
</dbReference>